<feature type="coiled-coil region" evidence="1">
    <location>
        <begin position="751"/>
        <end position="778"/>
    </location>
</feature>
<sequence length="795" mass="89702">MGVKALETHMQCEKHKVAAETCRKTPGIYQFCSVEPTTVGLPQSAAASQTSATASASTSSTAVSAPADIRATFASTTTLRAEVLWCLHTITKHQSYTANEAVGDVFRTMFPDSEIARTFKCGKDKTAYIARFGLAPYITKLLVADVNKEMFVLMFDESLNETSKSKQLDLHVRFWGQDRVQSRYLGSQFMGHGTAQDLLHHFKELQKQKKIRELTVLEFRKDCLKMMSTIIQKVQEKSPLKYPVVRQVACLDPSMMLSDPDWCKSNMTKLVQKFLQAQQLSGGVSAGDVIIQQFSDMLSAENATLVSYRSTETRLDTFLHGVLDQRYDELWGFCKKLLLLSHGQATVERGFSINKEVETCNMQEETMVTHRLVCDYVNICGGLLNVPISKELLASAASARWLENLPVVERALEVWPSVTMYMDAVRKKKIPNPGTASYDTLEAAEKDPLILARLHFYMAITRTFSPFLTFYQTDVPVIPFLAKDLAELLKSMLRRFVKKEVLKDISPLQLVRLDVSDNQSWVNPKEVNIGLGAESLLKELQKQKKIGELTVLEFRKDCLKMMSTIIQKVQEKSPLKYPVVRQVACLDPSMMLSDPDWCKSNMTKLVQKFLQAQQLSGGVSAGDVIIQQFSDMLSAENETLVSYRSTETRLDTFLHGVLAERYDELWGFCKKLLLLSHGQATVERGFSINKEVETCNMQEETMVTHRLVCDYVNICGGLLNVPISKELLASAASARSRYRMHLDQQKAKKITDVQAQKRKSLEENIEHLKKKKKILVQVSMSLQRDADQLGCQYSS</sequence>
<gene>
    <name evidence="2" type="ORF">ROHU_031108</name>
</gene>
<dbReference type="PANTHER" id="PTHR37162:SF11">
    <property type="match status" value="1"/>
</dbReference>
<reference evidence="2 3" key="1">
    <citation type="submission" date="2018-03" db="EMBL/GenBank/DDBJ databases">
        <title>Draft genome sequence of Rohu Carp (Labeo rohita).</title>
        <authorList>
            <person name="Das P."/>
            <person name="Kushwaha B."/>
            <person name="Joshi C.G."/>
            <person name="Kumar D."/>
            <person name="Nagpure N.S."/>
            <person name="Sahoo L."/>
            <person name="Das S.P."/>
            <person name="Bit A."/>
            <person name="Patnaik S."/>
            <person name="Meher P.K."/>
            <person name="Jayasankar P."/>
            <person name="Koringa P.G."/>
            <person name="Patel N.V."/>
            <person name="Hinsu A.T."/>
            <person name="Kumar R."/>
            <person name="Pandey M."/>
            <person name="Agarwal S."/>
            <person name="Srivastava S."/>
            <person name="Singh M."/>
            <person name="Iquebal M.A."/>
            <person name="Jaiswal S."/>
            <person name="Angadi U.B."/>
            <person name="Kumar N."/>
            <person name="Raza M."/>
            <person name="Shah T.M."/>
            <person name="Rai A."/>
            <person name="Jena J.K."/>
        </authorList>
    </citation>
    <scope>NUCLEOTIDE SEQUENCE [LARGE SCALE GENOMIC DNA]</scope>
    <source>
        <strain evidence="2">DASCIFA01</strain>
        <tissue evidence="2">Testis</tissue>
    </source>
</reference>
<dbReference type="PANTHER" id="PTHR37162">
    <property type="entry name" value="HAT FAMILY DIMERISATION DOMAINCONTAINING PROTEIN-RELATED"/>
    <property type="match status" value="1"/>
</dbReference>
<dbReference type="Proteomes" id="UP000290572">
    <property type="component" value="Unassembled WGS sequence"/>
</dbReference>
<proteinExistence type="predicted"/>
<evidence type="ECO:0000313" key="3">
    <source>
        <dbReference type="Proteomes" id="UP000290572"/>
    </source>
</evidence>
<evidence type="ECO:0000256" key="1">
    <source>
        <dbReference type="SAM" id="Coils"/>
    </source>
</evidence>
<dbReference type="EMBL" id="QBIY01013221">
    <property type="protein sequence ID" value="RXN10015.1"/>
    <property type="molecule type" value="Genomic_DNA"/>
</dbReference>
<evidence type="ECO:0000313" key="2">
    <source>
        <dbReference type="EMBL" id="RXN10015.1"/>
    </source>
</evidence>
<dbReference type="AlphaFoldDB" id="A0A498LX89"/>
<accession>A0A498LX89</accession>
<keyword evidence="1" id="KW-0175">Coiled coil</keyword>
<keyword evidence="3" id="KW-1185">Reference proteome</keyword>
<comment type="caution">
    <text evidence="2">The sequence shown here is derived from an EMBL/GenBank/DDBJ whole genome shotgun (WGS) entry which is preliminary data.</text>
</comment>
<organism evidence="2 3">
    <name type="scientific">Labeo rohita</name>
    <name type="common">Indian major carp</name>
    <name type="synonym">Cyprinus rohita</name>
    <dbReference type="NCBI Taxonomy" id="84645"/>
    <lineage>
        <taxon>Eukaryota</taxon>
        <taxon>Metazoa</taxon>
        <taxon>Chordata</taxon>
        <taxon>Craniata</taxon>
        <taxon>Vertebrata</taxon>
        <taxon>Euteleostomi</taxon>
        <taxon>Actinopterygii</taxon>
        <taxon>Neopterygii</taxon>
        <taxon>Teleostei</taxon>
        <taxon>Ostariophysi</taxon>
        <taxon>Cypriniformes</taxon>
        <taxon>Cyprinidae</taxon>
        <taxon>Labeoninae</taxon>
        <taxon>Labeonini</taxon>
        <taxon>Labeo</taxon>
    </lineage>
</organism>
<protein>
    <submittedName>
        <fullName evidence="2">Uncharacterized protein</fullName>
    </submittedName>
</protein>
<dbReference type="STRING" id="84645.A0A498LX89"/>
<name>A0A498LX89_LABRO</name>